<dbReference type="AlphaFoldDB" id="A0A397SLJ8"/>
<sequence>MTESANLMPFVCKWLYPHSKPQHFEIQEKLRKHIDEHDINSCNRASIGDPIYICPWECCNKHQSSITKLECIEKICQVLLTLLVPLMPIVDSDTDNDTLCDENEELNLGKSKDKNDVRMKESSKVEKDEIIPMSNTTKLPYSDVLAKGTIHEKKVKNEGNLVKELENLGIGCPPKNTENLTRRRDEYEKTVWDLICKGIEVTSLLPESPDNEYDFDNENYDDLPDGIKGKLSEVERDDLIWDTLCEAYKDTEAGEYFRKASELMEKGGLDIES</sequence>
<dbReference type="EMBL" id="QKYT01000549">
    <property type="protein sequence ID" value="RIA83691.1"/>
    <property type="molecule type" value="Genomic_DNA"/>
</dbReference>
<dbReference type="OrthoDB" id="3437960at2759"/>
<dbReference type="STRING" id="658196.A0A397SLJ8"/>
<evidence type="ECO:0008006" key="3">
    <source>
        <dbReference type="Google" id="ProtNLM"/>
    </source>
</evidence>
<name>A0A397SLJ8_9GLOM</name>
<evidence type="ECO:0000313" key="2">
    <source>
        <dbReference type="Proteomes" id="UP000265703"/>
    </source>
</evidence>
<evidence type="ECO:0000313" key="1">
    <source>
        <dbReference type="EMBL" id="RIA83691.1"/>
    </source>
</evidence>
<comment type="caution">
    <text evidence="1">The sequence shown here is derived from an EMBL/GenBank/DDBJ whole genome shotgun (WGS) entry which is preliminary data.</text>
</comment>
<organism evidence="1 2">
    <name type="scientific">Glomus cerebriforme</name>
    <dbReference type="NCBI Taxonomy" id="658196"/>
    <lineage>
        <taxon>Eukaryota</taxon>
        <taxon>Fungi</taxon>
        <taxon>Fungi incertae sedis</taxon>
        <taxon>Mucoromycota</taxon>
        <taxon>Glomeromycotina</taxon>
        <taxon>Glomeromycetes</taxon>
        <taxon>Glomerales</taxon>
        <taxon>Glomeraceae</taxon>
        <taxon>Glomus</taxon>
    </lineage>
</organism>
<keyword evidence="2" id="KW-1185">Reference proteome</keyword>
<protein>
    <recommendedName>
        <fullName evidence="3">C2H2-type domain-containing protein</fullName>
    </recommendedName>
</protein>
<dbReference type="Proteomes" id="UP000265703">
    <property type="component" value="Unassembled WGS sequence"/>
</dbReference>
<reference evidence="1 2" key="1">
    <citation type="submission" date="2018-06" db="EMBL/GenBank/DDBJ databases">
        <title>Comparative genomics reveals the genomic features of Rhizophagus irregularis, R. cerebriforme, R. diaphanum and Gigaspora rosea, and their symbiotic lifestyle signature.</title>
        <authorList>
            <person name="Morin E."/>
            <person name="San Clemente H."/>
            <person name="Chen E.C.H."/>
            <person name="De La Providencia I."/>
            <person name="Hainaut M."/>
            <person name="Kuo A."/>
            <person name="Kohler A."/>
            <person name="Murat C."/>
            <person name="Tang N."/>
            <person name="Roy S."/>
            <person name="Loubradou J."/>
            <person name="Henrissat B."/>
            <person name="Grigoriev I.V."/>
            <person name="Corradi N."/>
            <person name="Roux C."/>
            <person name="Martin F.M."/>
        </authorList>
    </citation>
    <scope>NUCLEOTIDE SEQUENCE [LARGE SCALE GENOMIC DNA]</scope>
    <source>
        <strain evidence="1 2">DAOM 227022</strain>
    </source>
</reference>
<proteinExistence type="predicted"/>
<gene>
    <name evidence="1" type="ORF">C1645_833408</name>
</gene>
<accession>A0A397SLJ8</accession>